<protein>
    <submittedName>
        <fullName evidence="4">Flavin-dependent oxidoreductase</fullName>
    </submittedName>
</protein>
<reference evidence="4 5" key="1">
    <citation type="submission" date="2019-07" db="EMBL/GenBank/DDBJ databases">
        <title>Whole genome shotgun sequence of Reyranella soli NBRC 108950.</title>
        <authorList>
            <person name="Hosoyama A."/>
            <person name="Uohara A."/>
            <person name="Ohji S."/>
            <person name="Ichikawa N."/>
        </authorList>
    </citation>
    <scope>NUCLEOTIDE SEQUENCE [LARGE SCALE GENOMIC DNA]</scope>
    <source>
        <strain evidence="4 5">NBRC 108950</strain>
    </source>
</reference>
<organism evidence="4 5">
    <name type="scientific">Reyranella soli</name>
    <dbReference type="NCBI Taxonomy" id="1230389"/>
    <lineage>
        <taxon>Bacteria</taxon>
        <taxon>Pseudomonadati</taxon>
        <taxon>Pseudomonadota</taxon>
        <taxon>Alphaproteobacteria</taxon>
        <taxon>Hyphomicrobiales</taxon>
        <taxon>Reyranellaceae</taxon>
        <taxon>Reyranella</taxon>
    </lineage>
</organism>
<gene>
    <name evidence="4" type="ORF">RSO01_50030</name>
</gene>
<dbReference type="InterPro" id="IPR036188">
    <property type="entry name" value="FAD/NAD-bd_sf"/>
</dbReference>
<dbReference type="OrthoDB" id="4230779at2"/>
<evidence type="ECO:0000259" key="3">
    <source>
        <dbReference type="Pfam" id="PF01494"/>
    </source>
</evidence>
<dbReference type="InterPro" id="IPR002938">
    <property type="entry name" value="FAD-bd"/>
</dbReference>
<dbReference type="GO" id="GO:0071949">
    <property type="term" value="F:FAD binding"/>
    <property type="evidence" value="ECO:0007669"/>
    <property type="project" value="InterPro"/>
</dbReference>
<proteinExistence type="predicted"/>
<dbReference type="SUPFAM" id="SSF51905">
    <property type="entry name" value="FAD/NAD(P)-binding domain"/>
    <property type="match status" value="1"/>
</dbReference>
<evidence type="ECO:0000256" key="2">
    <source>
        <dbReference type="ARBA" id="ARBA00023033"/>
    </source>
</evidence>
<dbReference type="PANTHER" id="PTHR13789:SF268">
    <property type="entry name" value="5-METHYLPHENAZINE-1-CARBOXYLATE 1-MONOOXYGENASE"/>
    <property type="match status" value="1"/>
</dbReference>
<dbReference type="PANTHER" id="PTHR13789">
    <property type="entry name" value="MONOOXYGENASE"/>
    <property type="match status" value="1"/>
</dbReference>
<dbReference type="Proteomes" id="UP000321058">
    <property type="component" value="Unassembled WGS sequence"/>
</dbReference>
<accession>A0A512NFW6</accession>
<comment type="caution">
    <text evidence="4">The sequence shown here is derived from an EMBL/GenBank/DDBJ whole genome shotgun (WGS) entry which is preliminary data.</text>
</comment>
<evidence type="ECO:0000256" key="1">
    <source>
        <dbReference type="ARBA" id="ARBA00023002"/>
    </source>
</evidence>
<dbReference type="AlphaFoldDB" id="A0A512NFW6"/>
<keyword evidence="1" id="KW-0560">Oxidoreductase</keyword>
<dbReference type="Pfam" id="PF01494">
    <property type="entry name" value="FAD_binding_3"/>
    <property type="match status" value="1"/>
</dbReference>
<evidence type="ECO:0000313" key="4">
    <source>
        <dbReference type="EMBL" id="GEP57837.1"/>
    </source>
</evidence>
<dbReference type="GO" id="GO:0004497">
    <property type="term" value="F:monooxygenase activity"/>
    <property type="evidence" value="ECO:0007669"/>
    <property type="project" value="UniProtKB-KW"/>
</dbReference>
<keyword evidence="5" id="KW-1185">Reference proteome</keyword>
<dbReference type="SUPFAM" id="SSF54373">
    <property type="entry name" value="FAD-linked reductases, C-terminal domain"/>
    <property type="match status" value="1"/>
</dbReference>
<dbReference type="Gene3D" id="3.30.9.30">
    <property type="match status" value="1"/>
</dbReference>
<feature type="domain" description="FAD-binding" evidence="3">
    <location>
        <begin position="6"/>
        <end position="355"/>
    </location>
</feature>
<dbReference type="Gene3D" id="3.50.50.60">
    <property type="entry name" value="FAD/NAD(P)-binding domain"/>
    <property type="match status" value="1"/>
</dbReference>
<sequence>MTSSESDVLIVGGGIGGLTLALSLHQAGISCRVFEAAPDIQPLGVGINILPHGMRELCELGLQDALTALAIETRELAFYSRHGQFIYKEPRGRYAGYDWPQLSIHRADLHKVLLDAAVERLGADAIRLDHRCLNAAQDGAGVTLHFDKAEPQRGKVAVGCDGIHSALRWQLYPDQGPPKYSGVNMWRGAVRWPAFLSGDTMVSTGWMTVGKTVIYPVRPGTPETDGKPLINWVAEIERPEAVRQDWTGRGRLSDMMPAFAGLKFDWLDISGMIESTEEILEYPMVDRDPLPRWTFGRITLLGDAAHPMYPRGSNGAGQSIIDARYLTGQIKQLGATEQALQQYEAVRGPATANVVLANRNNPPDTILREVWQRSGGQRFERIEDVISPAELQAISDRYKKVAGFDRESLRTRSSFV</sequence>
<dbReference type="NCBIfam" id="NF005720">
    <property type="entry name" value="PRK07538.1"/>
    <property type="match status" value="1"/>
</dbReference>
<dbReference type="EMBL" id="BKAJ01000088">
    <property type="protein sequence ID" value="GEP57837.1"/>
    <property type="molecule type" value="Genomic_DNA"/>
</dbReference>
<dbReference type="PRINTS" id="PR00420">
    <property type="entry name" value="RNGMNOXGNASE"/>
</dbReference>
<dbReference type="InterPro" id="IPR050493">
    <property type="entry name" value="FAD-dep_Monooxygenase_BioMet"/>
</dbReference>
<dbReference type="RefSeq" id="WP_147152492.1">
    <property type="nucleotide sequence ID" value="NZ_BKAJ01000088.1"/>
</dbReference>
<name>A0A512NFW6_9HYPH</name>
<keyword evidence="2" id="KW-0503">Monooxygenase</keyword>
<evidence type="ECO:0000313" key="5">
    <source>
        <dbReference type="Proteomes" id="UP000321058"/>
    </source>
</evidence>